<gene>
    <name evidence="1" type="ORF">SH601_10585</name>
</gene>
<keyword evidence="2" id="KW-1185">Reference proteome</keyword>
<accession>A0ACC6M6B9</accession>
<organism evidence="1 2">
    <name type="scientific">Gracilibacillus pellucidus</name>
    <dbReference type="NCBI Taxonomy" id="3095368"/>
    <lineage>
        <taxon>Bacteria</taxon>
        <taxon>Bacillati</taxon>
        <taxon>Bacillota</taxon>
        <taxon>Bacilli</taxon>
        <taxon>Bacillales</taxon>
        <taxon>Bacillaceae</taxon>
        <taxon>Gracilibacillus</taxon>
    </lineage>
</organism>
<dbReference type="EMBL" id="JAWZSR010000005">
    <property type="protein sequence ID" value="MDX8046428.1"/>
    <property type="molecule type" value="Genomic_DNA"/>
</dbReference>
<evidence type="ECO:0000313" key="1">
    <source>
        <dbReference type="EMBL" id="MDX8046428.1"/>
    </source>
</evidence>
<evidence type="ECO:0000313" key="2">
    <source>
        <dbReference type="Proteomes" id="UP001277972"/>
    </source>
</evidence>
<dbReference type="Proteomes" id="UP001277972">
    <property type="component" value="Unassembled WGS sequence"/>
</dbReference>
<sequence length="320" mass="36475">MMKKLSISLLLTGAFFISTGFAPNTTLHAKNHVQHHTFHYVTGEKISDHSIETFITNCLKNLQINVDKQPVQDEIETTQPEKQETPTEEAPANEKQETEKEQQPQETNQEQTEEKNKNDNNNNEEEVVEQPEQTPDKETEVEETPVAEEPAEQEQEEEKEDVQPEEPAQEESTEEDTTEQANETEQTEEVDQPTTISEFEQQVVELTNEERQKHGLSDLQIDKELSKVARTKSEDMASRGYFSHNSPTYGSPFDMIQQSGINYRTAGENIAKGQRTPAQVVDAWMNSEGHRANILNENFTHIGVGYVEQGNIWTQQFIGK</sequence>
<protein>
    <submittedName>
        <fullName evidence="1">CAP domain-containing protein</fullName>
    </submittedName>
</protein>
<proteinExistence type="predicted"/>
<name>A0ACC6M6B9_9BACI</name>
<comment type="caution">
    <text evidence="1">The sequence shown here is derived from an EMBL/GenBank/DDBJ whole genome shotgun (WGS) entry which is preliminary data.</text>
</comment>
<reference evidence="1" key="1">
    <citation type="submission" date="2023-11" db="EMBL/GenBank/DDBJ databases">
        <title>Gracilibacillus pellucida a moderately halophilic bacterium isolated from saline soil in Xinjiang province.</title>
        <authorList>
            <person name="Zhang Z."/>
            <person name="Tan F."/>
            <person name="Wang Y."/>
            <person name="Xia M."/>
        </authorList>
    </citation>
    <scope>NUCLEOTIDE SEQUENCE</scope>
    <source>
        <strain evidence="1">S3-1-1</strain>
    </source>
</reference>